<evidence type="ECO:0000259" key="2">
    <source>
        <dbReference type="PROSITE" id="PS50033"/>
    </source>
</evidence>
<dbReference type="SUPFAM" id="SSF46934">
    <property type="entry name" value="UBA-like"/>
    <property type="match status" value="1"/>
</dbReference>
<dbReference type="InterPro" id="IPR001012">
    <property type="entry name" value="UBX_dom"/>
</dbReference>
<feature type="region of interest" description="Disordered" evidence="1">
    <location>
        <begin position="190"/>
        <end position="221"/>
    </location>
</feature>
<dbReference type="Gene3D" id="3.10.20.90">
    <property type="entry name" value="Phosphatidylinositol 3-kinase Catalytic Subunit, Chain A, domain 1"/>
    <property type="match status" value="1"/>
</dbReference>
<comment type="caution">
    <text evidence="3">The sequence shown here is derived from an EMBL/GenBank/DDBJ whole genome shotgun (WGS) entry which is preliminary data.</text>
</comment>
<proteinExistence type="predicted"/>
<dbReference type="GO" id="GO:0043130">
    <property type="term" value="F:ubiquitin binding"/>
    <property type="evidence" value="ECO:0007669"/>
    <property type="project" value="TreeGrafter"/>
</dbReference>
<dbReference type="Pfam" id="PF13899">
    <property type="entry name" value="Thioredoxin_7"/>
    <property type="match status" value="1"/>
</dbReference>
<dbReference type="Gene3D" id="3.40.30.10">
    <property type="entry name" value="Glutaredoxin"/>
    <property type="match status" value="1"/>
</dbReference>
<evidence type="ECO:0000313" key="4">
    <source>
        <dbReference type="Proteomes" id="UP000799772"/>
    </source>
</evidence>
<dbReference type="EMBL" id="ML978126">
    <property type="protein sequence ID" value="KAF2099219.1"/>
    <property type="molecule type" value="Genomic_DNA"/>
</dbReference>
<feature type="compositionally biased region" description="Polar residues" evidence="1">
    <location>
        <begin position="190"/>
        <end position="203"/>
    </location>
</feature>
<accession>A0A9P4MAZ7</accession>
<dbReference type="GO" id="GO:0043161">
    <property type="term" value="P:proteasome-mediated ubiquitin-dependent protein catabolic process"/>
    <property type="evidence" value="ECO:0007669"/>
    <property type="project" value="TreeGrafter"/>
</dbReference>
<dbReference type="SMART" id="SM00166">
    <property type="entry name" value="UBX"/>
    <property type="match status" value="1"/>
</dbReference>
<dbReference type="InterPro" id="IPR029071">
    <property type="entry name" value="Ubiquitin-like_domsf"/>
</dbReference>
<dbReference type="GO" id="GO:0005634">
    <property type="term" value="C:nucleus"/>
    <property type="evidence" value="ECO:0007669"/>
    <property type="project" value="TreeGrafter"/>
</dbReference>
<dbReference type="InterPro" id="IPR009060">
    <property type="entry name" value="UBA-like_sf"/>
</dbReference>
<keyword evidence="4" id="KW-1185">Reference proteome</keyword>
<dbReference type="OrthoDB" id="270602at2759"/>
<feature type="compositionally biased region" description="Acidic residues" evidence="1">
    <location>
        <begin position="83"/>
        <end position="92"/>
    </location>
</feature>
<dbReference type="PROSITE" id="PS50033">
    <property type="entry name" value="UBX"/>
    <property type="match status" value="1"/>
</dbReference>
<evidence type="ECO:0000313" key="3">
    <source>
        <dbReference type="EMBL" id="KAF2099219.1"/>
    </source>
</evidence>
<feature type="region of interest" description="Disordered" evidence="1">
    <location>
        <begin position="418"/>
        <end position="466"/>
    </location>
</feature>
<feature type="compositionally biased region" description="Polar residues" evidence="1">
    <location>
        <begin position="434"/>
        <end position="455"/>
    </location>
</feature>
<dbReference type="Pfam" id="PF14555">
    <property type="entry name" value="UBA_4"/>
    <property type="match status" value="1"/>
</dbReference>
<organism evidence="3 4">
    <name type="scientific">Rhizodiscina lignyota</name>
    <dbReference type="NCBI Taxonomy" id="1504668"/>
    <lineage>
        <taxon>Eukaryota</taxon>
        <taxon>Fungi</taxon>
        <taxon>Dikarya</taxon>
        <taxon>Ascomycota</taxon>
        <taxon>Pezizomycotina</taxon>
        <taxon>Dothideomycetes</taxon>
        <taxon>Pleosporomycetidae</taxon>
        <taxon>Aulographales</taxon>
        <taxon>Rhizodiscinaceae</taxon>
        <taxon>Rhizodiscina</taxon>
    </lineage>
</organism>
<dbReference type="CDD" id="cd02958">
    <property type="entry name" value="UAS"/>
    <property type="match status" value="1"/>
</dbReference>
<dbReference type="PANTHER" id="PTHR23322:SF6">
    <property type="entry name" value="UBX DOMAIN-CONTAINING PROTEIN 7"/>
    <property type="match status" value="1"/>
</dbReference>
<dbReference type="CDD" id="cd14348">
    <property type="entry name" value="UBA_p47"/>
    <property type="match status" value="1"/>
</dbReference>
<feature type="domain" description="UBX" evidence="2">
    <location>
        <begin position="476"/>
        <end position="540"/>
    </location>
</feature>
<sequence length="547" mass="60305">MDAAIASFTAITGAPADRAAQYLQLSDGNLENAVQLYFESDLDVTGATTSQAPPVPPPSTRPNAGHASNYPEDSHGVVHVPSDDDEENDFDMADTPPHAAPSRPTINVDDDAEMARRLQEEFYTQGAGAGGDSETEGVRAPMARRTETLVGPDADWGTDTGDMRTAITEQLRMRERARMGIFNQRDTSSIWSEGAASSASPTLMHQRELSAATGGASDSSSKSNLLAELFRPPFDMMFHGPWDSARDNGKEEEKWLLINVQDPSVFDCQVLNRDIWKNEGIKETIRENFLFIQYNKDDPAGLEYIQYYFPAHESHDAYPHIAIVDPRTGEQVKIWSGRPVPQPTDFLMQLHEFLDRYSLKANARNPVAKRKPERTKLDVDRMTEEEMLEMAMQNSLENNGGPVPDDPDALTKSDILTRDKGKAPAHVDSGIGTDLTQPDTNGTAADSPFAQISSSDPHEEPAQNAPGITRIQFRHSGGRVVRRFATSDPVRRIYEWMKAEPLPGKEGQEFELVAMGKNLIESLDTTIEDAGLKNGTVMVEFVGGDEE</sequence>
<dbReference type="SUPFAM" id="SSF52833">
    <property type="entry name" value="Thioredoxin-like"/>
    <property type="match status" value="1"/>
</dbReference>
<feature type="region of interest" description="Disordered" evidence="1">
    <location>
        <begin position="47"/>
        <end position="106"/>
    </location>
</feature>
<dbReference type="CDD" id="cd01767">
    <property type="entry name" value="UBX"/>
    <property type="match status" value="1"/>
</dbReference>
<dbReference type="SUPFAM" id="SSF54236">
    <property type="entry name" value="Ubiquitin-like"/>
    <property type="match status" value="1"/>
</dbReference>
<dbReference type="InterPro" id="IPR006577">
    <property type="entry name" value="UAS"/>
</dbReference>
<dbReference type="Pfam" id="PF00789">
    <property type="entry name" value="UBX"/>
    <property type="match status" value="1"/>
</dbReference>
<gene>
    <name evidence="3" type="ORF">NA57DRAFT_38829</name>
</gene>
<dbReference type="InterPro" id="IPR050730">
    <property type="entry name" value="UBX_domain-protein"/>
</dbReference>
<dbReference type="SMART" id="SM00594">
    <property type="entry name" value="UAS"/>
    <property type="match status" value="1"/>
</dbReference>
<dbReference type="PANTHER" id="PTHR23322">
    <property type="entry name" value="FAS-ASSOCIATED PROTEIN"/>
    <property type="match status" value="1"/>
</dbReference>
<dbReference type="Gene3D" id="1.10.8.10">
    <property type="entry name" value="DNA helicase RuvA subunit, C-terminal domain"/>
    <property type="match status" value="1"/>
</dbReference>
<reference evidence="3" key="1">
    <citation type="journal article" date="2020" name="Stud. Mycol.">
        <title>101 Dothideomycetes genomes: a test case for predicting lifestyles and emergence of pathogens.</title>
        <authorList>
            <person name="Haridas S."/>
            <person name="Albert R."/>
            <person name="Binder M."/>
            <person name="Bloem J."/>
            <person name="Labutti K."/>
            <person name="Salamov A."/>
            <person name="Andreopoulos B."/>
            <person name="Baker S."/>
            <person name="Barry K."/>
            <person name="Bills G."/>
            <person name="Bluhm B."/>
            <person name="Cannon C."/>
            <person name="Castanera R."/>
            <person name="Culley D."/>
            <person name="Daum C."/>
            <person name="Ezra D."/>
            <person name="Gonzalez J."/>
            <person name="Henrissat B."/>
            <person name="Kuo A."/>
            <person name="Liang C."/>
            <person name="Lipzen A."/>
            <person name="Lutzoni F."/>
            <person name="Magnuson J."/>
            <person name="Mondo S."/>
            <person name="Nolan M."/>
            <person name="Ohm R."/>
            <person name="Pangilinan J."/>
            <person name="Park H.-J."/>
            <person name="Ramirez L."/>
            <person name="Alfaro M."/>
            <person name="Sun H."/>
            <person name="Tritt A."/>
            <person name="Yoshinaga Y."/>
            <person name="Zwiers L.-H."/>
            <person name="Turgeon B."/>
            <person name="Goodwin S."/>
            <person name="Spatafora J."/>
            <person name="Crous P."/>
            <person name="Grigoriev I."/>
        </authorList>
    </citation>
    <scope>NUCLEOTIDE SEQUENCE</scope>
    <source>
        <strain evidence="3">CBS 133067</strain>
    </source>
</reference>
<protein>
    <recommendedName>
        <fullName evidence="2">UBX domain-containing protein</fullName>
    </recommendedName>
</protein>
<dbReference type="AlphaFoldDB" id="A0A9P4MAZ7"/>
<dbReference type="Proteomes" id="UP000799772">
    <property type="component" value="Unassembled WGS sequence"/>
</dbReference>
<name>A0A9P4MAZ7_9PEZI</name>
<evidence type="ECO:0000256" key="1">
    <source>
        <dbReference type="SAM" id="MobiDB-lite"/>
    </source>
</evidence>
<feature type="compositionally biased region" description="Low complexity" evidence="1">
    <location>
        <begin position="209"/>
        <end position="221"/>
    </location>
</feature>
<dbReference type="InterPro" id="IPR036249">
    <property type="entry name" value="Thioredoxin-like_sf"/>
</dbReference>